<dbReference type="EMBL" id="JAEFCI010003788">
    <property type="protein sequence ID" value="KAG5461346.1"/>
    <property type="molecule type" value="Genomic_DNA"/>
</dbReference>
<dbReference type="Proteomes" id="UP000673691">
    <property type="component" value="Unassembled WGS sequence"/>
</dbReference>
<feature type="region of interest" description="Disordered" evidence="1">
    <location>
        <begin position="65"/>
        <end position="191"/>
    </location>
</feature>
<name>A0A8H8DK59_9FUNG</name>
<keyword evidence="3" id="KW-1185">Reference proteome</keyword>
<feature type="compositionally biased region" description="Low complexity" evidence="1">
    <location>
        <begin position="76"/>
        <end position="88"/>
    </location>
</feature>
<comment type="caution">
    <text evidence="2">The sequence shown here is derived from an EMBL/GenBank/DDBJ whole genome shotgun (WGS) entry which is preliminary data.</text>
</comment>
<protein>
    <submittedName>
        <fullName evidence="2">Uncharacterized protein</fullName>
    </submittedName>
</protein>
<organism evidence="2 3">
    <name type="scientific">Olpidium bornovanus</name>
    <dbReference type="NCBI Taxonomy" id="278681"/>
    <lineage>
        <taxon>Eukaryota</taxon>
        <taxon>Fungi</taxon>
        <taxon>Fungi incertae sedis</taxon>
        <taxon>Olpidiomycota</taxon>
        <taxon>Olpidiomycotina</taxon>
        <taxon>Olpidiomycetes</taxon>
        <taxon>Olpidiales</taxon>
        <taxon>Olpidiaceae</taxon>
        <taxon>Olpidium</taxon>
    </lineage>
</organism>
<dbReference type="AlphaFoldDB" id="A0A8H8DK59"/>
<feature type="compositionally biased region" description="Basic residues" evidence="1">
    <location>
        <begin position="144"/>
        <end position="159"/>
    </location>
</feature>
<reference evidence="2 3" key="1">
    <citation type="journal article" name="Sci. Rep.">
        <title>Genome-scale phylogenetic analyses confirm Olpidium as the closest living zoosporic fungus to the non-flagellated, terrestrial fungi.</title>
        <authorList>
            <person name="Chang Y."/>
            <person name="Rochon D."/>
            <person name="Sekimoto S."/>
            <person name="Wang Y."/>
            <person name="Chovatia M."/>
            <person name="Sandor L."/>
            <person name="Salamov A."/>
            <person name="Grigoriev I.V."/>
            <person name="Stajich J.E."/>
            <person name="Spatafora J.W."/>
        </authorList>
    </citation>
    <scope>NUCLEOTIDE SEQUENCE [LARGE SCALE GENOMIC DNA]</scope>
    <source>
        <strain evidence="2">S191</strain>
    </source>
</reference>
<gene>
    <name evidence="2" type="ORF">BJ554DRAFT_6476</name>
</gene>
<proteinExistence type="predicted"/>
<accession>A0A8H8DK59</accession>
<evidence type="ECO:0000256" key="1">
    <source>
        <dbReference type="SAM" id="MobiDB-lite"/>
    </source>
</evidence>
<evidence type="ECO:0000313" key="2">
    <source>
        <dbReference type="EMBL" id="KAG5461346.1"/>
    </source>
</evidence>
<evidence type="ECO:0000313" key="3">
    <source>
        <dbReference type="Proteomes" id="UP000673691"/>
    </source>
</evidence>
<sequence>MSVFLFKVIEEPVRNDSSTIRRTLDLEQHIGTVTSVLARMPANTPKRVRLTRSEIAITLRLAKKKGHNHQDPPHCHPLAAAHPADLPAGSGTGKTGGPLPVEMLRSSGLRRDAGQEAQAVGPGSEPQPVVHVRQRLGPGGQVRGHPRRPPTRRPRRQRARQVDAGREAEDEVQAPRRPGSRADVPGCAPPG</sequence>